<reference evidence="1" key="1">
    <citation type="submission" date="2022-10" db="EMBL/GenBank/DDBJ databases">
        <title>The complete genomes of actinobacterial strains from the NBC collection.</title>
        <authorList>
            <person name="Joergensen T.S."/>
            <person name="Alvarez Arevalo M."/>
            <person name="Sterndorff E.B."/>
            <person name="Faurdal D."/>
            <person name="Vuksanovic O."/>
            <person name="Mourched A.-S."/>
            <person name="Charusanti P."/>
            <person name="Shaw S."/>
            <person name="Blin K."/>
            <person name="Weber T."/>
        </authorList>
    </citation>
    <scope>NUCLEOTIDE SEQUENCE</scope>
    <source>
        <strain evidence="1">NBC_00686</strain>
    </source>
</reference>
<name>A0ABZ1X9E7_9ACTN</name>
<proteinExistence type="predicted"/>
<dbReference type="InterPro" id="IPR038070">
    <property type="entry name" value="Rv2632c-like_sf"/>
</dbReference>
<accession>A0ABZ1X9E7</accession>
<dbReference type="RefSeq" id="WP_329272269.1">
    <property type="nucleotide sequence ID" value="NZ_CP109011.1"/>
</dbReference>
<dbReference type="EMBL" id="CP109011">
    <property type="protein sequence ID" value="WUT48790.1"/>
    <property type="molecule type" value="Genomic_DNA"/>
</dbReference>
<gene>
    <name evidence="1" type="ORF">OG929_43800</name>
</gene>
<sequence length="96" mass="10074">MSHTAEWTVRLYLFEDEGTTKARAALEAGTTSLTGYGAAHCNPEDTDVPEIGGELAAGRALHDLARQLVNAAEGDIESLGTSATSREAPSAEGWPM</sequence>
<organism evidence="1 2">
    <name type="scientific">Streptomyces pseudovenezuelae</name>
    <dbReference type="NCBI Taxonomy" id="67350"/>
    <lineage>
        <taxon>Bacteria</taxon>
        <taxon>Bacillati</taxon>
        <taxon>Actinomycetota</taxon>
        <taxon>Actinomycetes</taxon>
        <taxon>Kitasatosporales</taxon>
        <taxon>Streptomycetaceae</taxon>
        <taxon>Streptomyces</taxon>
        <taxon>Streptomyces aurantiacus group</taxon>
    </lineage>
</organism>
<evidence type="ECO:0000313" key="1">
    <source>
        <dbReference type="EMBL" id="WUT48790.1"/>
    </source>
</evidence>
<protein>
    <submittedName>
        <fullName evidence="1">DUF1876 domain-containing protein</fullName>
    </submittedName>
</protein>
<dbReference type="Pfam" id="PF08962">
    <property type="entry name" value="Rv2632c-like"/>
    <property type="match status" value="1"/>
</dbReference>
<dbReference type="Proteomes" id="UP001432168">
    <property type="component" value="Chromosome"/>
</dbReference>
<evidence type="ECO:0000313" key="2">
    <source>
        <dbReference type="Proteomes" id="UP001432168"/>
    </source>
</evidence>
<dbReference type="SUPFAM" id="SSF143212">
    <property type="entry name" value="Rv2632c-like"/>
    <property type="match status" value="1"/>
</dbReference>
<keyword evidence="2" id="KW-1185">Reference proteome</keyword>
<dbReference type="Gene3D" id="3.30.160.240">
    <property type="entry name" value="Rv1738"/>
    <property type="match status" value="1"/>
</dbReference>
<dbReference type="InterPro" id="IPR015057">
    <property type="entry name" value="Rv2632c-like"/>
</dbReference>